<reference evidence="1" key="2">
    <citation type="submission" date="2020-09" db="EMBL/GenBank/DDBJ databases">
        <authorList>
            <person name="Sun Q."/>
            <person name="Kim S."/>
        </authorList>
    </citation>
    <scope>NUCLEOTIDE SEQUENCE</scope>
    <source>
        <strain evidence="1">KCTC 23224</strain>
    </source>
</reference>
<sequence>MTMLLSRNRLFERKAPSREAKSIYIFCEGKRREKHYFDYFKELDSRINVEVYELDEKEDNSPLGLLKIAQRSMLESDDNPNPIYNFQDNDEVWIVLDTDPDKHESRKEQIEHIRNEVSKLEAWSVTESNPCFEVWLYYHFHEQFEVFESSDFCKGWKDKVNQAIPGGFDSRKHPIFVQRATVHAEKNFKSHESGHPSVGSTEVYHLSKSILPLVHDKIKDALEKNGLE</sequence>
<protein>
    <recommendedName>
        <fullName evidence="3">RloB-like protein</fullName>
    </recommendedName>
</protein>
<accession>A0A8J3D0Q2</accession>
<evidence type="ECO:0000313" key="1">
    <source>
        <dbReference type="EMBL" id="GHB52878.1"/>
    </source>
</evidence>
<evidence type="ECO:0008006" key="3">
    <source>
        <dbReference type="Google" id="ProtNLM"/>
    </source>
</evidence>
<dbReference type="EMBL" id="BMYF01000032">
    <property type="protein sequence ID" value="GHB52878.1"/>
    <property type="molecule type" value="Genomic_DNA"/>
</dbReference>
<organism evidence="1 2">
    <name type="scientific">Mongoliitalea lutea</name>
    <dbReference type="NCBI Taxonomy" id="849756"/>
    <lineage>
        <taxon>Bacteria</taxon>
        <taxon>Pseudomonadati</taxon>
        <taxon>Bacteroidota</taxon>
        <taxon>Cytophagia</taxon>
        <taxon>Cytophagales</taxon>
        <taxon>Cyclobacteriaceae</taxon>
        <taxon>Mongoliitalea</taxon>
    </lineage>
</organism>
<name>A0A8J3D0Q2_9BACT</name>
<dbReference type="InterPro" id="IPR025591">
    <property type="entry name" value="RloB"/>
</dbReference>
<gene>
    <name evidence="1" type="ORF">GCM10008106_36830</name>
</gene>
<comment type="caution">
    <text evidence="1">The sequence shown here is derived from an EMBL/GenBank/DDBJ whole genome shotgun (WGS) entry which is preliminary data.</text>
</comment>
<proteinExistence type="predicted"/>
<reference evidence="1" key="1">
    <citation type="journal article" date="2014" name="Int. J. Syst. Evol. Microbiol.">
        <title>Complete genome sequence of Corynebacterium casei LMG S-19264T (=DSM 44701T), isolated from a smear-ripened cheese.</title>
        <authorList>
            <consortium name="US DOE Joint Genome Institute (JGI-PGF)"/>
            <person name="Walter F."/>
            <person name="Albersmeier A."/>
            <person name="Kalinowski J."/>
            <person name="Ruckert C."/>
        </authorList>
    </citation>
    <scope>NUCLEOTIDE SEQUENCE</scope>
    <source>
        <strain evidence="1">KCTC 23224</strain>
    </source>
</reference>
<dbReference type="Proteomes" id="UP000642809">
    <property type="component" value="Unassembled WGS sequence"/>
</dbReference>
<evidence type="ECO:0000313" key="2">
    <source>
        <dbReference type="Proteomes" id="UP000642809"/>
    </source>
</evidence>
<dbReference type="AlphaFoldDB" id="A0A8J3D0Q2"/>
<dbReference type="Pfam" id="PF13707">
    <property type="entry name" value="RloB"/>
    <property type="match status" value="1"/>
</dbReference>
<keyword evidence="2" id="KW-1185">Reference proteome</keyword>